<evidence type="ECO:0000256" key="4">
    <source>
        <dbReference type="ARBA" id="ARBA00022801"/>
    </source>
</evidence>
<dbReference type="PANTHER" id="PTHR42978">
    <property type="entry name" value="QUORUM-QUENCHING LACTONASE YTNP-RELATED-RELATED"/>
    <property type="match status" value="1"/>
</dbReference>
<dbReference type="AlphaFoldDB" id="A0A9P4MB89"/>
<evidence type="ECO:0000256" key="5">
    <source>
        <dbReference type="ARBA" id="ARBA00022833"/>
    </source>
</evidence>
<dbReference type="OrthoDB" id="10250730at2759"/>
<dbReference type="GO" id="GO:0016787">
    <property type="term" value="F:hydrolase activity"/>
    <property type="evidence" value="ECO:0007669"/>
    <property type="project" value="UniProtKB-KW"/>
</dbReference>
<evidence type="ECO:0000256" key="2">
    <source>
        <dbReference type="ARBA" id="ARBA00007749"/>
    </source>
</evidence>
<name>A0A9P4MB89_9PEZI</name>
<dbReference type="GO" id="GO:0046872">
    <property type="term" value="F:metal ion binding"/>
    <property type="evidence" value="ECO:0007669"/>
    <property type="project" value="UniProtKB-KW"/>
</dbReference>
<keyword evidence="4" id="KW-0378">Hydrolase</keyword>
<evidence type="ECO:0000256" key="3">
    <source>
        <dbReference type="ARBA" id="ARBA00022723"/>
    </source>
</evidence>
<comment type="caution">
    <text evidence="6">The sequence shown here is derived from an EMBL/GenBank/DDBJ whole genome shotgun (WGS) entry which is preliminary data.</text>
</comment>
<dbReference type="InterPro" id="IPR051013">
    <property type="entry name" value="MBL_superfamily_lactonases"/>
</dbReference>
<dbReference type="InterPro" id="IPR036866">
    <property type="entry name" value="RibonucZ/Hydroxyglut_hydro"/>
</dbReference>
<keyword evidence="3" id="KW-0479">Metal-binding</keyword>
<dbReference type="EMBL" id="ML978124">
    <property type="protein sequence ID" value="KAF2101142.1"/>
    <property type="molecule type" value="Genomic_DNA"/>
</dbReference>
<dbReference type="Proteomes" id="UP000799772">
    <property type="component" value="Unassembled WGS sequence"/>
</dbReference>
<protein>
    <recommendedName>
        <fullName evidence="8">Metallo-beta-lactamase domain-containing protein</fullName>
    </recommendedName>
</protein>
<proteinExistence type="inferred from homology"/>
<keyword evidence="7" id="KW-1185">Reference proteome</keyword>
<sequence>MAYKSNNPLPLPNTEDAFVKVTPFYTCHFSIPASLAIEGLQGRLSPTSWMFFISHEPTNTTLWFDLGVAHDLSLYPPRIQRVQHKVFNTEPAATSPDQDVKSLGLDPNDSCSLGPHFPAAAFHPNARVLCGPGTLEYTGQSWPTEDDSTFDGRVWDKTKSELPIEELPSPSKLPHKWQPLGPFKNAHDFFGDGSFWIIDAPGHCPGNLAALARLKSKSGEVKWAFLGGDCFHCYHFVHHPEAPFGKGVSVVPTNTFHEHEEGAREIIRQTAELKKGEGSNALIWIAHTDTLEGEWDF</sequence>
<gene>
    <name evidence="6" type="ORF">NA57DRAFT_65402</name>
</gene>
<organism evidence="6 7">
    <name type="scientific">Rhizodiscina lignyota</name>
    <dbReference type="NCBI Taxonomy" id="1504668"/>
    <lineage>
        <taxon>Eukaryota</taxon>
        <taxon>Fungi</taxon>
        <taxon>Dikarya</taxon>
        <taxon>Ascomycota</taxon>
        <taxon>Pezizomycotina</taxon>
        <taxon>Dothideomycetes</taxon>
        <taxon>Pleosporomycetidae</taxon>
        <taxon>Aulographales</taxon>
        <taxon>Rhizodiscinaceae</taxon>
        <taxon>Rhizodiscina</taxon>
    </lineage>
</organism>
<dbReference type="PANTHER" id="PTHR42978:SF2">
    <property type="entry name" value="102 KBASES UNSTABLE REGION: FROM 1 TO 119443"/>
    <property type="match status" value="1"/>
</dbReference>
<keyword evidence="5" id="KW-0862">Zinc</keyword>
<comment type="cofactor">
    <cofactor evidence="1">
        <name>Zn(2+)</name>
        <dbReference type="ChEBI" id="CHEBI:29105"/>
    </cofactor>
</comment>
<accession>A0A9P4MB89</accession>
<evidence type="ECO:0008006" key="8">
    <source>
        <dbReference type="Google" id="ProtNLM"/>
    </source>
</evidence>
<evidence type="ECO:0000256" key="1">
    <source>
        <dbReference type="ARBA" id="ARBA00001947"/>
    </source>
</evidence>
<evidence type="ECO:0000313" key="6">
    <source>
        <dbReference type="EMBL" id="KAF2101142.1"/>
    </source>
</evidence>
<evidence type="ECO:0000313" key="7">
    <source>
        <dbReference type="Proteomes" id="UP000799772"/>
    </source>
</evidence>
<comment type="similarity">
    <text evidence="2">Belongs to the metallo-beta-lactamase superfamily.</text>
</comment>
<reference evidence="6" key="1">
    <citation type="journal article" date="2020" name="Stud. Mycol.">
        <title>101 Dothideomycetes genomes: a test case for predicting lifestyles and emergence of pathogens.</title>
        <authorList>
            <person name="Haridas S."/>
            <person name="Albert R."/>
            <person name="Binder M."/>
            <person name="Bloem J."/>
            <person name="Labutti K."/>
            <person name="Salamov A."/>
            <person name="Andreopoulos B."/>
            <person name="Baker S."/>
            <person name="Barry K."/>
            <person name="Bills G."/>
            <person name="Bluhm B."/>
            <person name="Cannon C."/>
            <person name="Castanera R."/>
            <person name="Culley D."/>
            <person name="Daum C."/>
            <person name="Ezra D."/>
            <person name="Gonzalez J."/>
            <person name="Henrissat B."/>
            <person name="Kuo A."/>
            <person name="Liang C."/>
            <person name="Lipzen A."/>
            <person name="Lutzoni F."/>
            <person name="Magnuson J."/>
            <person name="Mondo S."/>
            <person name="Nolan M."/>
            <person name="Ohm R."/>
            <person name="Pangilinan J."/>
            <person name="Park H.-J."/>
            <person name="Ramirez L."/>
            <person name="Alfaro M."/>
            <person name="Sun H."/>
            <person name="Tritt A."/>
            <person name="Yoshinaga Y."/>
            <person name="Zwiers L.-H."/>
            <person name="Turgeon B."/>
            <person name="Goodwin S."/>
            <person name="Spatafora J."/>
            <person name="Crous P."/>
            <person name="Grigoriev I."/>
        </authorList>
    </citation>
    <scope>NUCLEOTIDE SEQUENCE</scope>
    <source>
        <strain evidence="6">CBS 133067</strain>
    </source>
</reference>
<dbReference type="SUPFAM" id="SSF56281">
    <property type="entry name" value="Metallo-hydrolase/oxidoreductase"/>
    <property type="match status" value="1"/>
</dbReference>
<dbReference type="Gene3D" id="3.60.15.10">
    <property type="entry name" value="Ribonuclease Z/Hydroxyacylglutathione hydrolase-like"/>
    <property type="match status" value="1"/>
</dbReference>